<dbReference type="EMBL" id="FAOO01000016">
    <property type="protein sequence ID" value="CUU07820.1"/>
    <property type="molecule type" value="Genomic_DNA"/>
</dbReference>
<name>A0A0S4N986_9BACT</name>
<evidence type="ECO:0000313" key="1">
    <source>
        <dbReference type="EMBL" id="CUU07820.1"/>
    </source>
</evidence>
<proteinExistence type="predicted"/>
<dbReference type="Proteomes" id="UP000320623">
    <property type="component" value="Unassembled WGS sequence"/>
</dbReference>
<organism evidence="1 2">
    <name type="scientific">Candidatus Thermokryptus mobilis</name>
    <dbReference type="NCBI Taxonomy" id="1643428"/>
    <lineage>
        <taxon>Bacteria</taxon>
        <taxon>Pseudomonadati</taxon>
        <taxon>Candidatus Kryptoniota</taxon>
        <taxon>Candidatus Thermokryptus</taxon>
    </lineage>
</organism>
<keyword evidence="2" id="KW-1185">Reference proteome</keyword>
<sequence>MWREKFFVESFELCLLVFLLVIGCGERRKVAEMEVGSIPALKVGDLSKKVTFR</sequence>
<gene>
    <name evidence="1" type="ORF">JGI1_01908</name>
</gene>
<evidence type="ECO:0000313" key="2">
    <source>
        <dbReference type="Proteomes" id="UP000320623"/>
    </source>
</evidence>
<reference evidence="2" key="1">
    <citation type="submission" date="2015-11" db="EMBL/GenBank/DDBJ databases">
        <authorList>
            <person name="Varghese N."/>
        </authorList>
    </citation>
    <scope>NUCLEOTIDE SEQUENCE [LARGE SCALE GENOMIC DNA]</scope>
</reference>
<accession>A0A0S4N986</accession>
<protein>
    <submittedName>
        <fullName evidence="1">Uncharacterized protein</fullName>
    </submittedName>
</protein>
<dbReference type="PROSITE" id="PS51257">
    <property type="entry name" value="PROKAR_LIPOPROTEIN"/>
    <property type="match status" value="1"/>
</dbReference>
<dbReference type="STRING" id="1643428.GCA_001442855_01869"/>
<dbReference type="AlphaFoldDB" id="A0A0S4N986"/>
<dbReference type="RefSeq" id="WP_181180326.1">
    <property type="nucleotide sequence ID" value="NZ_FAOO01000016.1"/>
</dbReference>